<evidence type="ECO:0000256" key="7">
    <source>
        <dbReference type="ARBA" id="ARBA00023136"/>
    </source>
</evidence>
<evidence type="ECO:0000256" key="5">
    <source>
        <dbReference type="ARBA" id="ARBA00022692"/>
    </source>
</evidence>
<evidence type="ECO:0000313" key="9">
    <source>
        <dbReference type="EMBL" id="SDF83109.1"/>
    </source>
</evidence>
<dbReference type="Proteomes" id="UP000199406">
    <property type="component" value="Unassembled WGS sequence"/>
</dbReference>
<feature type="transmembrane region" description="Helical" evidence="8">
    <location>
        <begin position="233"/>
        <end position="254"/>
    </location>
</feature>
<dbReference type="Pfam" id="PF01925">
    <property type="entry name" value="TauE"/>
    <property type="match status" value="1"/>
</dbReference>
<dbReference type="STRING" id="1550231.SAMN05660662_3549"/>
<dbReference type="InterPro" id="IPR052017">
    <property type="entry name" value="TSUP"/>
</dbReference>
<keyword evidence="6 8" id="KW-1133">Transmembrane helix</keyword>
<dbReference type="AlphaFoldDB" id="A0A1G7PBX9"/>
<feature type="transmembrane region" description="Helical" evidence="8">
    <location>
        <begin position="42"/>
        <end position="62"/>
    </location>
</feature>
<sequence length="255" mass="25796">MNAGEFALLVLAGVGAGLTGSIAGLASLISYPALLAVGLPPVTANVTNTAALVLTGVGSVSASRPELRGQGRRLLPLAGAAVLGGTAGAALLLSTPTEAFERIVPFLIGGASLAILVQRPPRELAAAVAEDPRPRRDQWWLPVAVFAISIYGGYFGAAAGVLMLATFLLTTGEGLPRSNAMRNVILGVANTVAAAGFVLFASIAWSAALPLALGLLLGSLLGPRIVRRAPQVALRRVIAVAGLGLAVHLGVQAYF</sequence>
<dbReference type="RefSeq" id="WP_091769737.1">
    <property type="nucleotide sequence ID" value="NZ_FNBT01000007.1"/>
</dbReference>
<keyword evidence="3" id="KW-0813">Transport</keyword>
<evidence type="ECO:0000256" key="8">
    <source>
        <dbReference type="RuleBase" id="RU363041"/>
    </source>
</evidence>
<keyword evidence="4 8" id="KW-1003">Cell membrane</keyword>
<evidence type="ECO:0000256" key="3">
    <source>
        <dbReference type="ARBA" id="ARBA00022448"/>
    </source>
</evidence>
<evidence type="ECO:0000256" key="6">
    <source>
        <dbReference type="ARBA" id="ARBA00022989"/>
    </source>
</evidence>
<feature type="transmembrane region" description="Helical" evidence="8">
    <location>
        <begin position="188"/>
        <end position="221"/>
    </location>
</feature>
<reference evidence="10" key="1">
    <citation type="submission" date="2016-10" db="EMBL/GenBank/DDBJ databases">
        <authorList>
            <person name="Varghese N."/>
            <person name="Submissions S."/>
        </authorList>
    </citation>
    <scope>NUCLEOTIDE SEQUENCE [LARGE SCALE GENOMIC DNA]</scope>
    <source>
        <strain evidence="10">DSM 44268</strain>
    </source>
</reference>
<accession>A0A1G7PBX9</accession>
<feature type="transmembrane region" description="Helical" evidence="8">
    <location>
        <begin position="139"/>
        <end position="168"/>
    </location>
</feature>
<dbReference type="GO" id="GO:0005886">
    <property type="term" value="C:plasma membrane"/>
    <property type="evidence" value="ECO:0007669"/>
    <property type="project" value="UniProtKB-SubCell"/>
</dbReference>
<keyword evidence="10" id="KW-1185">Reference proteome</keyword>
<dbReference type="EMBL" id="FNBT01000007">
    <property type="protein sequence ID" value="SDF83109.1"/>
    <property type="molecule type" value="Genomic_DNA"/>
</dbReference>
<name>A0A1G7PBX9_9ACTN</name>
<protein>
    <recommendedName>
        <fullName evidence="8">Probable membrane transporter protein</fullName>
    </recommendedName>
</protein>
<dbReference type="PANTHER" id="PTHR30269">
    <property type="entry name" value="TRANSMEMBRANE PROTEIN YFCA"/>
    <property type="match status" value="1"/>
</dbReference>
<feature type="transmembrane region" description="Helical" evidence="8">
    <location>
        <begin position="74"/>
        <end position="93"/>
    </location>
</feature>
<keyword evidence="7 8" id="KW-0472">Membrane</keyword>
<dbReference type="PANTHER" id="PTHR30269:SF0">
    <property type="entry name" value="MEMBRANE TRANSPORTER PROTEIN YFCA-RELATED"/>
    <property type="match status" value="1"/>
</dbReference>
<dbReference type="InterPro" id="IPR002781">
    <property type="entry name" value="TM_pro_TauE-like"/>
</dbReference>
<evidence type="ECO:0000256" key="4">
    <source>
        <dbReference type="ARBA" id="ARBA00022475"/>
    </source>
</evidence>
<dbReference type="OrthoDB" id="3782574at2"/>
<gene>
    <name evidence="9" type="ORF">SAMN05660662_3549</name>
</gene>
<proteinExistence type="inferred from homology"/>
<evidence type="ECO:0000256" key="1">
    <source>
        <dbReference type="ARBA" id="ARBA00004651"/>
    </source>
</evidence>
<comment type="similarity">
    <text evidence="2 8">Belongs to the 4-toluene sulfonate uptake permease (TSUP) (TC 2.A.102) family.</text>
</comment>
<keyword evidence="5 8" id="KW-0812">Transmembrane</keyword>
<feature type="transmembrane region" description="Helical" evidence="8">
    <location>
        <begin position="7"/>
        <end position="30"/>
    </location>
</feature>
<organism evidence="9 10">
    <name type="scientific">Blastococcus aurantiacus</name>
    <dbReference type="NCBI Taxonomy" id="1550231"/>
    <lineage>
        <taxon>Bacteria</taxon>
        <taxon>Bacillati</taxon>
        <taxon>Actinomycetota</taxon>
        <taxon>Actinomycetes</taxon>
        <taxon>Geodermatophilales</taxon>
        <taxon>Geodermatophilaceae</taxon>
        <taxon>Blastococcus</taxon>
    </lineage>
</organism>
<comment type="subcellular location">
    <subcellularLocation>
        <location evidence="1 8">Cell membrane</location>
        <topology evidence="1 8">Multi-pass membrane protein</topology>
    </subcellularLocation>
</comment>
<evidence type="ECO:0000313" key="10">
    <source>
        <dbReference type="Proteomes" id="UP000199406"/>
    </source>
</evidence>
<evidence type="ECO:0000256" key="2">
    <source>
        <dbReference type="ARBA" id="ARBA00009142"/>
    </source>
</evidence>